<evidence type="ECO:0000256" key="3">
    <source>
        <dbReference type="ARBA" id="ARBA00022467"/>
    </source>
</evidence>
<protein>
    <recommendedName>
        <fullName evidence="11">Actin-modulator</fullName>
    </recommendedName>
</protein>
<sequence>MSKGLVKAKKYDWKNSNMELFGSKLEREVKKASAVTEPAWQGAGVAPGLRIWRIEKFEVKDWPKEDYGEFYNGDSYIILNTFKDDDSENLAHDVHFWIGKYSSQDEYGTAAYKTVELDTFLDDVPVQHRECQDYESDLFKSYFPQGITTMEGGCATGFRHVPPEQYEGRLFHFGRDKSGHIACKEIPRVASLVSDDDVYILDLGLTIYQYNGETSSPMERSKAMQHVGNIKIHRGDAVSKVLEGATTSKAHEFFEKLDQEPDDTPEDDTDGPDGNKLLRVNTETNLPEVVKEGNFARDDLKSDDVFICETSSSVFVWIGINASVSEKKNGLPYAHNYLRGHGRPWKSITVIKEGQKCAQFEAALAA</sequence>
<keyword evidence="6" id="KW-0106">Calcium</keyword>
<dbReference type="GO" id="GO:0051015">
    <property type="term" value="F:actin filament binding"/>
    <property type="evidence" value="ECO:0007669"/>
    <property type="project" value="InterPro"/>
</dbReference>
<feature type="domain" description="Gelsolin-like" evidence="13">
    <location>
        <begin position="65"/>
        <end position="139"/>
    </location>
</feature>
<dbReference type="SUPFAM" id="SSF55753">
    <property type="entry name" value="Actin depolymerizing proteins"/>
    <property type="match status" value="2"/>
</dbReference>
<name>A0A0B7B4N1_9EUPU</name>
<dbReference type="GO" id="GO:0015629">
    <property type="term" value="C:actin cytoskeleton"/>
    <property type="evidence" value="ECO:0007669"/>
    <property type="project" value="TreeGrafter"/>
</dbReference>
<evidence type="ECO:0000256" key="6">
    <source>
        <dbReference type="ARBA" id="ARBA00022837"/>
    </source>
</evidence>
<feature type="domain" description="Gelsolin-like" evidence="13">
    <location>
        <begin position="289"/>
        <end position="360"/>
    </location>
</feature>
<dbReference type="GO" id="GO:0051693">
    <property type="term" value="P:actin filament capping"/>
    <property type="evidence" value="ECO:0007669"/>
    <property type="project" value="UniProtKB-KW"/>
</dbReference>
<evidence type="ECO:0000313" key="14">
    <source>
        <dbReference type="EMBL" id="CEK87251.1"/>
    </source>
</evidence>
<evidence type="ECO:0000259" key="13">
    <source>
        <dbReference type="Pfam" id="PF00626"/>
    </source>
</evidence>
<evidence type="ECO:0000256" key="2">
    <source>
        <dbReference type="ARBA" id="ARBA00008418"/>
    </source>
</evidence>
<reference evidence="14" key="1">
    <citation type="submission" date="2014-12" db="EMBL/GenBank/DDBJ databases">
        <title>Insight into the proteome of Arion vulgaris.</title>
        <authorList>
            <person name="Aradska J."/>
            <person name="Bulat T."/>
            <person name="Smidak R."/>
            <person name="Sarate P."/>
            <person name="Gangsoo J."/>
            <person name="Sialana F."/>
            <person name="Bilban M."/>
            <person name="Lubec G."/>
        </authorList>
    </citation>
    <scope>NUCLEOTIDE SEQUENCE</scope>
    <source>
        <tissue evidence="14">Skin</tissue>
    </source>
</reference>
<keyword evidence="8" id="KW-0206">Cytoskeleton</keyword>
<comment type="subunit">
    <text evidence="10">Interacts with actin monomers and filaments.</text>
</comment>
<dbReference type="InterPro" id="IPR007122">
    <property type="entry name" value="Villin/Gelsolin"/>
</dbReference>
<dbReference type="PANTHER" id="PTHR11977">
    <property type="entry name" value="VILLIN"/>
    <property type="match status" value="1"/>
</dbReference>
<evidence type="ECO:0000256" key="9">
    <source>
        <dbReference type="ARBA" id="ARBA00056258"/>
    </source>
</evidence>
<dbReference type="Gene3D" id="3.40.20.10">
    <property type="entry name" value="Severin"/>
    <property type="match status" value="3"/>
</dbReference>
<evidence type="ECO:0000256" key="5">
    <source>
        <dbReference type="ARBA" id="ARBA00022737"/>
    </source>
</evidence>
<evidence type="ECO:0000256" key="11">
    <source>
        <dbReference type="ARBA" id="ARBA00083856"/>
    </source>
</evidence>
<proteinExistence type="inferred from homology"/>
<keyword evidence="7" id="KW-0009">Actin-binding</keyword>
<accession>A0A0B7B4N1</accession>
<evidence type="ECO:0000256" key="4">
    <source>
        <dbReference type="ARBA" id="ARBA00022490"/>
    </source>
</evidence>
<dbReference type="AlphaFoldDB" id="A0A0B7B4N1"/>
<comment type="subcellular location">
    <subcellularLocation>
        <location evidence="1">Cytoplasm</location>
        <location evidence="1">Cytoskeleton</location>
    </subcellularLocation>
</comment>
<comment type="similarity">
    <text evidence="2">Belongs to the villin/gelsolin family.</text>
</comment>
<dbReference type="PANTHER" id="PTHR11977:SF130">
    <property type="entry name" value="SEVERIN"/>
    <property type="match status" value="1"/>
</dbReference>
<evidence type="ECO:0000256" key="8">
    <source>
        <dbReference type="ARBA" id="ARBA00023212"/>
    </source>
</evidence>
<keyword evidence="5" id="KW-0677">Repeat</keyword>
<dbReference type="GO" id="GO:0005737">
    <property type="term" value="C:cytoplasm"/>
    <property type="evidence" value="ECO:0007669"/>
    <property type="project" value="TreeGrafter"/>
</dbReference>
<dbReference type="Pfam" id="PF00626">
    <property type="entry name" value="Gelsolin"/>
    <property type="match status" value="3"/>
</dbReference>
<organism evidence="14">
    <name type="scientific">Arion vulgaris</name>
    <dbReference type="NCBI Taxonomy" id="1028688"/>
    <lineage>
        <taxon>Eukaryota</taxon>
        <taxon>Metazoa</taxon>
        <taxon>Spiralia</taxon>
        <taxon>Lophotrochozoa</taxon>
        <taxon>Mollusca</taxon>
        <taxon>Gastropoda</taxon>
        <taxon>Heterobranchia</taxon>
        <taxon>Euthyneura</taxon>
        <taxon>Panpulmonata</taxon>
        <taxon>Eupulmonata</taxon>
        <taxon>Stylommatophora</taxon>
        <taxon>Helicina</taxon>
        <taxon>Arionoidea</taxon>
        <taxon>Arionidae</taxon>
        <taxon>Arion</taxon>
    </lineage>
</organism>
<feature type="region of interest" description="Disordered" evidence="12">
    <location>
        <begin position="254"/>
        <end position="276"/>
    </location>
</feature>
<feature type="domain" description="Gelsolin-like" evidence="13">
    <location>
        <begin position="190"/>
        <end position="230"/>
    </location>
</feature>
<dbReference type="SMART" id="SM00262">
    <property type="entry name" value="GEL"/>
    <property type="match status" value="3"/>
</dbReference>
<gene>
    <name evidence="14" type="primary">ORF158201</name>
</gene>
<dbReference type="InterPro" id="IPR029006">
    <property type="entry name" value="ADF-H/Gelsolin-like_dom_sf"/>
</dbReference>
<comment type="function">
    <text evidence="9">Calcium-regulated protein that binds to the plus (or barbed) ends of actin monomers or filaments, preventing monomer exchange (end-blocking or capping). Can promote the assembly of monomers into filaments (nucleation) as well as sever existing filaments.</text>
</comment>
<dbReference type="InterPro" id="IPR007123">
    <property type="entry name" value="Gelsolin-like_dom"/>
</dbReference>
<dbReference type="CDD" id="cd11290">
    <property type="entry name" value="gelsolin_S1_like"/>
    <property type="match status" value="1"/>
</dbReference>
<evidence type="ECO:0000256" key="1">
    <source>
        <dbReference type="ARBA" id="ARBA00004245"/>
    </source>
</evidence>
<feature type="compositionally biased region" description="Acidic residues" evidence="12">
    <location>
        <begin position="260"/>
        <end position="271"/>
    </location>
</feature>
<evidence type="ECO:0000256" key="12">
    <source>
        <dbReference type="SAM" id="MobiDB-lite"/>
    </source>
</evidence>
<keyword evidence="4" id="KW-0963">Cytoplasm</keyword>
<dbReference type="FunFam" id="3.40.20.10:FF:000043">
    <property type="entry name" value="macrophage-capping protein-like isoform X2"/>
    <property type="match status" value="1"/>
</dbReference>
<evidence type="ECO:0000256" key="7">
    <source>
        <dbReference type="ARBA" id="ARBA00023203"/>
    </source>
</evidence>
<dbReference type="InterPro" id="IPR036180">
    <property type="entry name" value="Gelsolin-like_dom_sf"/>
</dbReference>
<dbReference type="EMBL" id="HACG01040386">
    <property type="protein sequence ID" value="CEK87251.1"/>
    <property type="molecule type" value="Transcribed_RNA"/>
</dbReference>
<dbReference type="GO" id="GO:0008154">
    <property type="term" value="P:actin polymerization or depolymerization"/>
    <property type="evidence" value="ECO:0007669"/>
    <property type="project" value="TreeGrafter"/>
</dbReference>
<evidence type="ECO:0000256" key="10">
    <source>
        <dbReference type="ARBA" id="ARBA00063765"/>
    </source>
</evidence>
<dbReference type="SUPFAM" id="SSF82754">
    <property type="entry name" value="C-terminal, gelsolin-like domain of Sec23/24"/>
    <property type="match status" value="1"/>
</dbReference>
<dbReference type="PRINTS" id="PR00597">
    <property type="entry name" value="GELSOLIN"/>
</dbReference>
<keyword evidence="3" id="KW-0117">Actin capping</keyword>